<dbReference type="Proteomes" id="UP000323011">
    <property type="component" value="Unassembled WGS sequence"/>
</dbReference>
<keyword evidence="3" id="KW-1185">Reference proteome</keyword>
<sequence length="467" mass="48875">MQTQRFTAEERRIAEGGSEREGISDATDALTASEQTCKRVAEALVRLRNQVRAEAPEVDFPERVKELVPDLATPSVRFLTADEQGRVAIARTLVTVEPGEGPPVERISAQPGSRPAGGRAARPAAPVFFTAAERRAMEGRLHGDEEPSGAGAAAAGPVPTSAAAATAGSRAARPTEEEPGGAPAENAEELGRLPVWRSEGVTLRFQTAAAGWRTVKARAVGASLCLCLASNASGSRSMGLESAKIVTMGVAFDHSSLAKACFLALDDKLVAVHRISVRTQRPGRPAVLEAPSSFSRWGGSALATVAAGFAGAATTKRAQATEREARAEKLDPARLSQDTAQSNLQAVTEAVRVVLDASPKLAWARVQAVYSDPETRAFIVHRAMHGISELEGLAGVVCGFQSLAEVDVFQLRRRTAMFQRLFAGLHAACEADVAAMGMGTIMAEISRQTRGRAAPTASAAAAAPAAS</sequence>
<feature type="region of interest" description="Disordered" evidence="1">
    <location>
        <begin position="100"/>
        <end position="124"/>
    </location>
</feature>
<evidence type="ECO:0000313" key="2">
    <source>
        <dbReference type="EMBL" id="KAA0151830.1"/>
    </source>
</evidence>
<protein>
    <submittedName>
        <fullName evidence="2">Uncharacterized protein</fullName>
    </submittedName>
</protein>
<name>A0A5A8CI79_CAFRO</name>
<proteinExistence type="predicted"/>
<organism evidence="2 3">
    <name type="scientific">Cafeteria roenbergensis</name>
    <name type="common">Marine flagellate</name>
    <dbReference type="NCBI Taxonomy" id="33653"/>
    <lineage>
        <taxon>Eukaryota</taxon>
        <taxon>Sar</taxon>
        <taxon>Stramenopiles</taxon>
        <taxon>Bigyra</taxon>
        <taxon>Opalozoa</taxon>
        <taxon>Bicosoecida</taxon>
        <taxon>Cafeteriaceae</taxon>
        <taxon>Cafeteria</taxon>
    </lineage>
</organism>
<feature type="compositionally biased region" description="Low complexity" evidence="1">
    <location>
        <begin position="109"/>
        <end position="124"/>
    </location>
</feature>
<feature type="compositionally biased region" description="Basic and acidic residues" evidence="1">
    <location>
        <begin position="7"/>
        <end position="23"/>
    </location>
</feature>
<dbReference type="AlphaFoldDB" id="A0A5A8CI79"/>
<gene>
    <name evidence="2" type="ORF">FNF29_04236</name>
</gene>
<feature type="compositionally biased region" description="Low complexity" evidence="1">
    <location>
        <begin position="148"/>
        <end position="172"/>
    </location>
</feature>
<accession>A0A5A8CI79</accession>
<feature type="region of interest" description="Disordered" evidence="1">
    <location>
        <begin position="140"/>
        <end position="193"/>
    </location>
</feature>
<reference evidence="2 3" key="1">
    <citation type="submission" date="2019-07" db="EMBL/GenBank/DDBJ databases">
        <title>Genomes of Cafeteria roenbergensis.</title>
        <authorList>
            <person name="Fischer M.G."/>
            <person name="Hackl T."/>
            <person name="Roman M."/>
        </authorList>
    </citation>
    <scope>NUCLEOTIDE SEQUENCE [LARGE SCALE GENOMIC DNA]</scope>
    <source>
        <strain evidence="2 3">BVI</strain>
    </source>
</reference>
<comment type="caution">
    <text evidence="2">The sequence shown here is derived from an EMBL/GenBank/DDBJ whole genome shotgun (WGS) entry which is preliminary data.</text>
</comment>
<evidence type="ECO:0000256" key="1">
    <source>
        <dbReference type="SAM" id="MobiDB-lite"/>
    </source>
</evidence>
<dbReference type="EMBL" id="VLTN01000024">
    <property type="protein sequence ID" value="KAA0151830.1"/>
    <property type="molecule type" value="Genomic_DNA"/>
</dbReference>
<feature type="region of interest" description="Disordered" evidence="1">
    <location>
        <begin position="1"/>
        <end position="28"/>
    </location>
</feature>
<evidence type="ECO:0000313" key="3">
    <source>
        <dbReference type="Proteomes" id="UP000323011"/>
    </source>
</evidence>